<dbReference type="PANTHER" id="PTHR23334">
    <property type="entry name" value="CCAAT/ENHANCER BINDING PROTEIN"/>
    <property type="match status" value="1"/>
</dbReference>
<dbReference type="GO" id="GO:0000978">
    <property type="term" value="F:RNA polymerase II cis-regulatory region sequence-specific DNA binding"/>
    <property type="evidence" value="ECO:0007669"/>
    <property type="project" value="TreeGrafter"/>
</dbReference>
<keyword evidence="6" id="KW-0539">Nucleus</keyword>
<evidence type="ECO:0000259" key="8">
    <source>
        <dbReference type="PROSITE" id="PS50217"/>
    </source>
</evidence>
<keyword evidence="10" id="KW-1185">Reference proteome</keyword>
<dbReference type="SUPFAM" id="SSF57959">
    <property type="entry name" value="Leucine zipper domain"/>
    <property type="match status" value="1"/>
</dbReference>
<proteinExistence type="inferred from homology"/>
<dbReference type="PANTHER" id="PTHR23334:SF69">
    <property type="entry name" value="CCAAT_ENHANCER-BINDING PROTEIN GAMMA"/>
    <property type="match status" value="1"/>
</dbReference>
<dbReference type="Gene3D" id="1.20.5.170">
    <property type="match status" value="1"/>
</dbReference>
<dbReference type="EMBL" id="MNPL01011269">
    <property type="protein sequence ID" value="OQR72673.1"/>
    <property type="molecule type" value="Genomic_DNA"/>
</dbReference>
<dbReference type="InterPro" id="IPR046347">
    <property type="entry name" value="bZIP_sf"/>
</dbReference>
<dbReference type="GO" id="GO:0000981">
    <property type="term" value="F:DNA-binding transcription factor activity, RNA polymerase II-specific"/>
    <property type="evidence" value="ECO:0007669"/>
    <property type="project" value="TreeGrafter"/>
</dbReference>
<evidence type="ECO:0000256" key="6">
    <source>
        <dbReference type="ARBA" id="ARBA00023242"/>
    </source>
</evidence>
<feature type="compositionally biased region" description="Polar residues" evidence="7">
    <location>
        <begin position="1"/>
        <end position="14"/>
    </location>
</feature>
<dbReference type="GO" id="GO:0005634">
    <property type="term" value="C:nucleus"/>
    <property type="evidence" value="ECO:0007669"/>
    <property type="project" value="UniProtKB-SubCell"/>
</dbReference>
<evidence type="ECO:0000256" key="1">
    <source>
        <dbReference type="ARBA" id="ARBA00004123"/>
    </source>
</evidence>
<dbReference type="AlphaFoldDB" id="A0A1V9XH15"/>
<accession>A0A1V9XH15</accession>
<name>A0A1V9XH15_9ACAR</name>
<dbReference type="OrthoDB" id="10039716at2759"/>
<keyword evidence="4" id="KW-0238">DNA-binding</keyword>
<evidence type="ECO:0000256" key="2">
    <source>
        <dbReference type="ARBA" id="ARBA00006951"/>
    </source>
</evidence>
<dbReference type="PROSITE" id="PS50217">
    <property type="entry name" value="BZIP"/>
    <property type="match status" value="1"/>
</dbReference>
<evidence type="ECO:0000256" key="4">
    <source>
        <dbReference type="ARBA" id="ARBA00023125"/>
    </source>
</evidence>
<keyword evidence="5" id="KW-0804">Transcription</keyword>
<dbReference type="Proteomes" id="UP000192247">
    <property type="component" value="Unassembled WGS sequence"/>
</dbReference>
<dbReference type="Pfam" id="PF07716">
    <property type="entry name" value="bZIP_2"/>
    <property type="match status" value="1"/>
</dbReference>
<dbReference type="InterPro" id="IPR004827">
    <property type="entry name" value="bZIP"/>
</dbReference>
<organism evidence="9 10">
    <name type="scientific">Tropilaelaps mercedesae</name>
    <dbReference type="NCBI Taxonomy" id="418985"/>
    <lineage>
        <taxon>Eukaryota</taxon>
        <taxon>Metazoa</taxon>
        <taxon>Ecdysozoa</taxon>
        <taxon>Arthropoda</taxon>
        <taxon>Chelicerata</taxon>
        <taxon>Arachnida</taxon>
        <taxon>Acari</taxon>
        <taxon>Parasitiformes</taxon>
        <taxon>Mesostigmata</taxon>
        <taxon>Gamasina</taxon>
        <taxon>Dermanyssoidea</taxon>
        <taxon>Laelapidae</taxon>
        <taxon>Tropilaelaps</taxon>
    </lineage>
</organism>
<evidence type="ECO:0000256" key="3">
    <source>
        <dbReference type="ARBA" id="ARBA00023015"/>
    </source>
</evidence>
<evidence type="ECO:0000313" key="9">
    <source>
        <dbReference type="EMBL" id="OQR72673.1"/>
    </source>
</evidence>
<comment type="similarity">
    <text evidence="2">Belongs to the bZIP family. C/EBP subfamily.</text>
</comment>
<dbReference type="GO" id="GO:0006351">
    <property type="term" value="P:DNA-templated transcription"/>
    <property type="evidence" value="ECO:0007669"/>
    <property type="project" value="InterPro"/>
</dbReference>
<dbReference type="SMART" id="SM00338">
    <property type="entry name" value="BRLZ"/>
    <property type="match status" value="1"/>
</dbReference>
<feature type="compositionally biased region" description="Polar residues" evidence="7">
    <location>
        <begin position="137"/>
        <end position="146"/>
    </location>
</feature>
<dbReference type="InParanoid" id="A0A1V9XH15"/>
<feature type="compositionally biased region" description="Basic and acidic residues" evidence="7">
    <location>
        <begin position="20"/>
        <end position="41"/>
    </location>
</feature>
<feature type="region of interest" description="Disordered" evidence="7">
    <location>
        <begin position="109"/>
        <end position="146"/>
    </location>
</feature>
<gene>
    <name evidence="9" type="ORF">BIW11_03734</name>
</gene>
<reference evidence="9 10" key="1">
    <citation type="journal article" date="2017" name="Gigascience">
        <title>Draft genome of the honey bee ectoparasitic mite, Tropilaelaps mercedesae, is shaped by the parasitic life history.</title>
        <authorList>
            <person name="Dong X."/>
            <person name="Armstrong S.D."/>
            <person name="Xia D."/>
            <person name="Makepeace B.L."/>
            <person name="Darby A.C."/>
            <person name="Kadowaki T."/>
        </authorList>
    </citation>
    <scope>NUCLEOTIDE SEQUENCE [LARGE SCALE GENOMIC DNA]</scope>
    <source>
        <strain evidence="9">Wuxi-XJTLU</strain>
    </source>
</reference>
<evidence type="ECO:0000313" key="10">
    <source>
        <dbReference type="Proteomes" id="UP000192247"/>
    </source>
</evidence>
<keyword evidence="3" id="KW-0805">Transcription regulation</keyword>
<dbReference type="InterPro" id="IPR031106">
    <property type="entry name" value="C/EBP"/>
</dbReference>
<comment type="subcellular location">
    <subcellularLocation>
        <location evidence="1">Nucleus</location>
    </subcellularLocation>
</comment>
<protein>
    <submittedName>
        <fullName evidence="9">CCAAT/enhancer-binding protein gamma-like</fullName>
    </submittedName>
</protein>
<dbReference type="STRING" id="418985.A0A1V9XH15"/>
<feature type="compositionally biased region" description="Basic and acidic residues" evidence="7">
    <location>
        <begin position="109"/>
        <end position="118"/>
    </location>
</feature>
<evidence type="ECO:0000256" key="5">
    <source>
        <dbReference type="ARBA" id="ARBA00023163"/>
    </source>
</evidence>
<comment type="caution">
    <text evidence="9">The sequence shown here is derived from an EMBL/GenBank/DDBJ whole genome shotgun (WGS) entry which is preliminary data.</text>
</comment>
<sequence>MIQQPFGDSQNRDNMASRKGQVDKSSADYRRLRERNNEAVKKSRTKSRMKAQQTQERVARLRQEHEDLVRQVEILKNKLDVYKELFLKQAGAQGELELKQMDLTFLHDDDTMENHREAATTQRRRPSPTEMGGARHLSTSLSPAEP</sequence>
<feature type="region of interest" description="Disordered" evidence="7">
    <location>
        <begin position="1"/>
        <end position="55"/>
    </location>
</feature>
<evidence type="ECO:0000256" key="7">
    <source>
        <dbReference type="SAM" id="MobiDB-lite"/>
    </source>
</evidence>
<feature type="domain" description="BZIP" evidence="8">
    <location>
        <begin position="26"/>
        <end position="89"/>
    </location>
</feature>